<feature type="transmembrane region" description="Helical" evidence="1">
    <location>
        <begin position="42"/>
        <end position="62"/>
    </location>
</feature>
<keyword evidence="1" id="KW-0472">Membrane</keyword>
<dbReference type="PANTHER" id="PTHR39430">
    <property type="entry name" value="MEMBRANE-ASSOCIATED PROTEASE-RELATED"/>
    <property type="match status" value="1"/>
</dbReference>
<protein>
    <submittedName>
        <fullName evidence="3">CPBP family intramembrane metalloprotease</fullName>
    </submittedName>
</protein>
<keyword evidence="1" id="KW-0812">Transmembrane</keyword>
<reference evidence="3" key="1">
    <citation type="submission" date="2020-10" db="EMBL/GenBank/DDBJ databases">
        <authorList>
            <person name="Gilroy R."/>
        </authorList>
    </citation>
    <scope>NUCLEOTIDE SEQUENCE</scope>
    <source>
        <strain evidence="3">CHK180-2868</strain>
    </source>
</reference>
<reference evidence="3" key="2">
    <citation type="journal article" date="2021" name="PeerJ">
        <title>Extensive microbial diversity within the chicken gut microbiome revealed by metagenomics and culture.</title>
        <authorList>
            <person name="Gilroy R."/>
            <person name="Ravi A."/>
            <person name="Getino M."/>
            <person name="Pursley I."/>
            <person name="Horton D.L."/>
            <person name="Alikhan N.F."/>
            <person name="Baker D."/>
            <person name="Gharbi K."/>
            <person name="Hall N."/>
            <person name="Watson M."/>
            <person name="Adriaenssens E.M."/>
            <person name="Foster-Nyarko E."/>
            <person name="Jarju S."/>
            <person name="Secka A."/>
            <person name="Antonio M."/>
            <person name="Oren A."/>
            <person name="Chaudhuri R.R."/>
            <person name="La Ragione R."/>
            <person name="Hildebrand F."/>
            <person name="Pallen M.J."/>
        </authorList>
    </citation>
    <scope>NUCLEOTIDE SEQUENCE</scope>
    <source>
        <strain evidence="3">CHK180-2868</strain>
    </source>
</reference>
<name>A0A9D1A5M8_9FIRM</name>
<dbReference type="PANTHER" id="PTHR39430:SF1">
    <property type="entry name" value="PROTEASE"/>
    <property type="match status" value="1"/>
</dbReference>
<keyword evidence="1" id="KW-1133">Transmembrane helix</keyword>
<feature type="transmembrane region" description="Helical" evidence="1">
    <location>
        <begin position="69"/>
        <end position="94"/>
    </location>
</feature>
<evidence type="ECO:0000259" key="2">
    <source>
        <dbReference type="Pfam" id="PF02517"/>
    </source>
</evidence>
<evidence type="ECO:0000313" key="3">
    <source>
        <dbReference type="EMBL" id="HIR05303.1"/>
    </source>
</evidence>
<dbReference type="GO" id="GO:0008237">
    <property type="term" value="F:metallopeptidase activity"/>
    <property type="evidence" value="ECO:0007669"/>
    <property type="project" value="UniProtKB-KW"/>
</dbReference>
<accession>A0A9D1A5M8</accession>
<dbReference type="EMBL" id="DVGC01000027">
    <property type="protein sequence ID" value="HIR05303.1"/>
    <property type="molecule type" value="Genomic_DNA"/>
</dbReference>
<keyword evidence="3" id="KW-0482">Metalloprotease</keyword>
<comment type="caution">
    <text evidence="3">The sequence shown here is derived from an EMBL/GenBank/DDBJ whole genome shotgun (WGS) entry which is preliminary data.</text>
</comment>
<evidence type="ECO:0000256" key="1">
    <source>
        <dbReference type="SAM" id="Phobius"/>
    </source>
</evidence>
<sequence>MEEMMFRGYLAKLSEQRWGTKHALWLPSILFAFGHFRPGMNLLLFMFQFALYLCIGCLLTILTLQTGSVWNAVLVHSFWNLFVSGTSIVSVSSAPDSSALFTYVISAESPAAGLPQTMLLLFTCAILVFVSCILLLTGKNESA</sequence>
<dbReference type="GO" id="GO:0004175">
    <property type="term" value="F:endopeptidase activity"/>
    <property type="evidence" value="ECO:0007669"/>
    <property type="project" value="UniProtKB-ARBA"/>
</dbReference>
<dbReference type="Pfam" id="PF02517">
    <property type="entry name" value="Rce1-like"/>
    <property type="match status" value="1"/>
</dbReference>
<proteinExistence type="predicted"/>
<keyword evidence="3" id="KW-0645">Protease</keyword>
<dbReference type="AlphaFoldDB" id="A0A9D1A5M8"/>
<dbReference type="GO" id="GO:0080120">
    <property type="term" value="P:CAAX-box protein maturation"/>
    <property type="evidence" value="ECO:0007669"/>
    <property type="project" value="UniProtKB-ARBA"/>
</dbReference>
<dbReference type="Proteomes" id="UP000824250">
    <property type="component" value="Unassembled WGS sequence"/>
</dbReference>
<gene>
    <name evidence="3" type="ORF">IAB28_04980</name>
</gene>
<feature type="domain" description="CAAX prenyl protease 2/Lysostaphin resistance protein A-like" evidence="2">
    <location>
        <begin position="1"/>
        <end position="82"/>
    </location>
</feature>
<organism evidence="3 4">
    <name type="scientific">Candidatus Copromonas faecavium</name>
    <name type="common">nom. illeg.</name>
    <dbReference type="NCBI Taxonomy" id="2840740"/>
    <lineage>
        <taxon>Bacteria</taxon>
        <taxon>Bacillati</taxon>
        <taxon>Bacillota</taxon>
        <taxon>Clostridia</taxon>
        <taxon>Lachnospirales</taxon>
        <taxon>Lachnospiraceae</taxon>
        <taxon>Candidatus Copromonas (nom. illeg.)</taxon>
    </lineage>
</organism>
<dbReference type="InterPro" id="IPR003675">
    <property type="entry name" value="Rce1/LyrA-like_dom"/>
</dbReference>
<keyword evidence="3" id="KW-0378">Hydrolase</keyword>
<evidence type="ECO:0000313" key="4">
    <source>
        <dbReference type="Proteomes" id="UP000824250"/>
    </source>
</evidence>
<feature type="transmembrane region" description="Helical" evidence="1">
    <location>
        <begin position="114"/>
        <end position="136"/>
    </location>
</feature>